<proteinExistence type="predicted"/>
<evidence type="ECO:0000259" key="4">
    <source>
        <dbReference type="PROSITE" id="PS50158"/>
    </source>
</evidence>
<dbReference type="SUPFAM" id="SSF57756">
    <property type="entry name" value="Retrovirus zinc finger-like domains"/>
    <property type="match status" value="1"/>
</dbReference>
<dbReference type="EMBL" id="JACAZH010000001">
    <property type="protein sequence ID" value="KAF7377116.1"/>
    <property type="molecule type" value="Genomic_DNA"/>
</dbReference>
<dbReference type="GO" id="GO:0003676">
    <property type="term" value="F:nucleic acid binding"/>
    <property type="evidence" value="ECO:0007669"/>
    <property type="project" value="InterPro"/>
</dbReference>
<dbReference type="GO" id="GO:0008270">
    <property type="term" value="F:zinc ion binding"/>
    <property type="evidence" value="ECO:0007669"/>
    <property type="project" value="UniProtKB-KW"/>
</dbReference>
<dbReference type="PROSITE" id="PS50158">
    <property type="entry name" value="ZF_CCHC"/>
    <property type="match status" value="1"/>
</dbReference>
<feature type="compositionally biased region" description="Basic and acidic residues" evidence="3">
    <location>
        <begin position="255"/>
        <end position="272"/>
    </location>
</feature>
<evidence type="ECO:0000313" key="6">
    <source>
        <dbReference type="Proteomes" id="UP000623467"/>
    </source>
</evidence>
<feature type="region of interest" description="Disordered" evidence="3">
    <location>
        <begin position="249"/>
        <end position="274"/>
    </location>
</feature>
<evidence type="ECO:0000313" key="5">
    <source>
        <dbReference type="EMBL" id="KAF7377116.1"/>
    </source>
</evidence>
<dbReference type="InterPro" id="IPR001878">
    <property type="entry name" value="Znf_CCHC"/>
</dbReference>
<dbReference type="SMART" id="SM00343">
    <property type="entry name" value="ZnF_C2HC"/>
    <property type="match status" value="1"/>
</dbReference>
<evidence type="ECO:0000256" key="3">
    <source>
        <dbReference type="SAM" id="MobiDB-lite"/>
    </source>
</evidence>
<feature type="compositionally biased region" description="Basic and acidic residues" evidence="3">
    <location>
        <begin position="56"/>
        <end position="74"/>
    </location>
</feature>
<dbReference type="GO" id="GO:0006397">
    <property type="term" value="P:mRNA processing"/>
    <property type="evidence" value="ECO:0007669"/>
    <property type="project" value="UniProtKB-KW"/>
</dbReference>
<dbReference type="Proteomes" id="UP000623467">
    <property type="component" value="Unassembled WGS sequence"/>
</dbReference>
<reference evidence="5" key="1">
    <citation type="submission" date="2020-05" db="EMBL/GenBank/DDBJ databases">
        <title>Mycena genomes resolve the evolution of fungal bioluminescence.</title>
        <authorList>
            <person name="Tsai I.J."/>
        </authorList>
    </citation>
    <scope>NUCLEOTIDE SEQUENCE</scope>
    <source>
        <strain evidence="5">160909Yilan</strain>
    </source>
</reference>
<gene>
    <name evidence="5" type="ORF">MSAN_00130600</name>
</gene>
<name>A0A8H6ZHR9_9AGAR</name>
<feature type="region of interest" description="Disordered" evidence="3">
    <location>
        <begin position="51"/>
        <end position="74"/>
    </location>
</feature>
<dbReference type="Pfam" id="PF00098">
    <property type="entry name" value="zf-CCHC"/>
    <property type="match status" value="1"/>
</dbReference>
<protein>
    <recommendedName>
        <fullName evidence="4">CCHC-type domain-containing protein</fullName>
    </recommendedName>
</protein>
<evidence type="ECO:0000256" key="2">
    <source>
        <dbReference type="PROSITE-ProRule" id="PRU00047"/>
    </source>
</evidence>
<keyword evidence="2" id="KW-0479">Metal-binding</keyword>
<accession>A0A8H6ZHR9</accession>
<dbReference type="Pfam" id="PF14223">
    <property type="entry name" value="Retrotran_gag_2"/>
    <property type="match status" value="1"/>
</dbReference>
<dbReference type="InterPro" id="IPR036875">
    <property type="entry name" value="Znf_CCHC_sf"/>
</dbReference>
<organism evidence="5 6">
    <name type="scientific">Mycena sanguinolenta</name>
    <dbReference type="NCBI Taxonomy" id="230812"/>
    <lineage>
        <taxon>Eukaryota</taxon>
        <taxon>Fungi</taxon>
        <taxon>Dikarya</taxon>
        <taxon>Basidiomycota</taxon>
        <taxon>Agaricomycotina</taxon>
        <taxon>Agaricomycetes</taxon>
        <taxon>Agaricomycetidae</taxon>
        <taxon>Agaricales</taxon>
        <taxon>Marasmiineae</taxon>
        <taxon>Mycenaceae</taxon>
        <taxon>Mycena</taxon>
    </lineage>
</organism>
<keyword evidence="2" id="KW-0862">Zinc</keyword>
<dbReference type="PANTHER" id="PTHR47481:SF7">
    <property type="entry name" value="CCHC-TYPE DOMAIN-CONTAINING PROTEIN"/>
    <property type="match status" value="1"/>
</dbReference>
<keyword evidence="6" id="KW-1185">Reference proteome</keyword>
<sequence length="285" mass="32241">MSTTTNAADTPSSMFRIEQLNEANWVPWKRRVTAILRERRLLKIVEGTMQKPAAIDPDKPTKDERKERERWEELDSKAQTQIELTLSDSQMVHTAGAKTAAEMWSQLKQVKERSGKLGILSLRRRLYRTIADDATDIATHVTELRRIQEELAILGSLVSDEDILMLIISSLPESWDNFASAYLGASSNAPTITAHEFISLVLEEHRRRLEKNGDGNSAMYGRAKQGDRRGEKKRVECYNCRKKGHIASDCWSKGGGKEGEGPSNGNEERINWADDVENEFFGTAY</sequence>
<dbReference type="AlphaFoldDB" id="A0A8H6ZHR9"/>
<evidence type="ECO:0000256" key="1">
    <source>
        <dbReference type="ARBA" id="ARBA00022664"/>
    </source>
</evidence>
<keyword evidence="1" id="KW-0507">mRNA processing</keyword>
<feature type="domain" description="CCHC-type" evidence="4">
    <location>
        <begin position="237"/>
        <end position="250"/>
    </location>
</feature>
<dbReference type="OrthoDB" id="2847449at2759"/>
<dbReference type="PANTHER" id="PTHR47481">
    <property type="match status" value="1"/>
</dbReference>
<dbReference type="Gene3D" id="4.10.60.10">
    <property type="entry name" value="Zinc finger, CCHC-type"/>
    <property type="match status" value="1"/>
</dbReference>
<keyword evidence="2" id="KW-0863">Zinc-finger</keyword>
<comment type="caution">
    <text evidence="5">The sequence shown here is derived from an EMBL/GenBank/DDBJ whole genome shotgun (WGS) entry which is preliminary data.</text>
</comment>